<accession>A0A403MP05</accession>
<feature type="transmembrane region" description="Helical" evidence="7">
    <location>
        <begin position="9"/>
        <end position="27"/>
    </location>
</feature>
<dbReference type="PANTHER" id="PTHR22911:SF79">
    <property type="entry name" value="MOBA-LIKE NTP TRANSFERASE DOMAIN-CONTAINING PROTEIN"/>
    <property type="match status" value="1"/>
</dbReference>
<dbReference type="GO" id="GO:0005886">
    <property type="term" value="C:plasma membrane"/>
    <property type="evidence" value="ECO:0007669"/>
    <property type="project" value="UniProtKB-SubCell"/>
</dbReference>
<feature type="transmembrane region" description="Helical" evidence="7">
    <location>
        <begin position="188"/>
        <end position="206"/>
    </location>
</feature>
<feature type="domain" description="EamA" evidence="8">
    <location>
        <begin position="7"/>
        <end position="145"/>
    </location>
</feature>
<dbReference type="InterPro" id="IPR037185">
    <property type="entry name" value="EmrE-like"/>
</dbReference>
<evidence type="ECO:0000256" key="7">
    <source>
        <dbReference type="SAM" id="Phobius"/>
    </source>
</evidence>
<protein>
    <submittedName>
        <fullName evidence="9">DMT family transporter</fullName>
    </submittedName>
</protein>
<evidence type="ECO:0000256" key="6">
    <source>
        <dbReference type="ARBA" id="ARBA00023136"/>
    </source>
</evidence>
<evidence type="ECO:0000256" key="5">
    <source>
        <dbReference type="ARBA" id="ARBA00022989"/>
    </source>
</evidence>
<dbReference type="PANTHER" id="PTHR22911">
    <property type="entry name" value="ACYL-MALONYL CONDENSING ENZYME-RELATED"/>
    <property type="match status" value="1"/>
</dbReference>
<evidence type="ECO:0000259" key="8">
    <source>
        <dbReference type="Pfam" id="PF00892"/>
    </source>
</evidence>
<feature type="transmembrane region" description="Helical" evidence="7">
    <location>
        <begin position="128"/>
        <end position="147"/>
    </location>
</feature>
<feature type="transmembrane region" description="Helical" evidence="7">
    <location>
        <begin position="39"/>
        <end position="59"/>
    </location>
</feature>
<reference evidence="9" key="1">
    <citation type="submission" date="2018-07" db="EMBL/GenBank/DDBJ databases">
        <authorList>
            <person name="Ashton P.M."/>
            <person name="Dallman T."/>
            <person name="Nair S."/>
            <person name="De Pinna E."/>
            <person name="Peters T."/>
            <person name="Grant K."/>
        </authorList>
    </citation>
    <scope>NUCLEOTIDE SEQUENCE [LARGE SCALE GENOMIC DNA]</scope>
    <source>
        <strain evidence="9">157339</strain>
    </source>
</reference>
<feature type="transmembrane region" description="Helical" evidence="7">
    <location>
        <begin position="153"/>
        <end position="176"/>
    </location>
</feature>
<evidence type="ECO:0000313" key="9">
    <source>
        <dbReference type="EMBL" id="MLU99999.1"/>
    </source>
</evidence>
<comment type="caution">
    <text evidence="9">The sequence shown here is derived from an EMBL/GenBank/DDBJ whole genome shotgun (WGS) entry which is preliminary data.</text>
</comment>
<keyword evidence="6 7" id="KW-0472">Membrane</keyword>
<sequence>MKTNRVSGLVYALIAAMCNGTVGVLSVKLFQTGMSASEVAFYKCLIGFIIIFSMILLSGKLKMTFNFVKEKWLVGIICSFFGFFILYHFETTAYTTSNVSSVVFTLFGSATVFLFLLSTLMEKRLFNLSETITIFISMLGLYLIFMYDEKTNILLNYGLFWASIAGIGYGTFLYLSKRMKFGSGLPQMFTLLLFGSFYLFIPYTQGIKNIDISIFSISILIGLAILPTIGGFWCTTKALTLTSSQSVQLIELSEPVFAILFSTIFLGQIASTMQYIGGGLIFLSIIFYEFNLLHKIQSII</sequence>
<dbReference type="SUPFAM" id="SSF103481">
    <property type="entry name" value="Multidrug resistance efflux transporter EmrE"/>
    <property type="match status" value="2"/>
</dbReference>
<evidence type="ECO:0000256" key="4">
    <source>
        <dbReference type="ARBA" id="ARBA00022692"/>
    </source>
</evidence>
<dbReference type="Proteomes" id="UP000885374">
    <property type="component" value="Unassembled WGS sequence"/>
</dbReference>
<dbReference type="Pfam" id="PF00892">
    <property type="entry name" value="EamA"/>
    <property type="match status" value="2"/>
</dbReference>
<organism evidence="9">
    <name type="scientific">Salmonella enterica I</name>
    <dbReference type="NCBI Taxonomy" id="59201"/>
    <lineage>
        <taxon>Bacteria</taxon>
        <taxon>Pseudomonadati</taxon>
        <taxon>Pseudomonadota</taxon>
        <taxon>Gammaproteobacteria</taxon>
        <taxon>Enterobacterales</taxon>
        <taxon>Enterobacteriaceae</taxon>
        <taxon>Salmonella</taxon>
    </lineage>
</organism>
<feature type="transmembrane region" description="Helical" evidence="7">
    <location>
        <begin position="71"/>
        <end position="89"/>
    </location>
</feature>
<evidence type="ECO:0000256" key="2">
    <source>
        <dbReference type="ARBA" id="ARBA00007362"/>
    </source>
</evidence>
<comment type="subcellular location">
    <subcellularLocation>
        <location evidence="1">Cell membrane</location>
        <topology evidence="1">Multi-pass membrane protein</topology>
    </subcellularLocation>
</comment>
<gene>
    <name evidence="9" type="ORF">DRU74_25430</name>
</gene>
<feature type="domain" description="EamA" evidence="8">
    <location>
        <begin position="157"/>
        <end position="287"/>
    </location>
</feature>
<keyword evidence="3" id="KW-1003">Cell membrane</keyword>
<dbReference type="AlphaFoldDB" id="A0A403MP05"/>
<feature type="transmembrane region" description="Helical" evidence="7">
    <location>
        <begin position="101"/>
        <end position="121"/>
    </location>
</feature>
<dbReference type="EMBL" id="RVHM01000066">
    <property type="protein sequence ID" value="MLU99999.1"/>
    <property type="molecule type" value="Genomic_DNA"/>
</dbReference>
<evidence type="ECO:0000256" key="3">
    <source>
        <dbReference type="ARBA" id="ARBA00022475"/>
    </source>
</evidence>
<feature type="transmembrane region" description="Helical" evidence="7">
    <location>
        <begin position="275"/>
        <end position="293"/>
    </location>
</feature>
<dbReference type="InterPro" id="IPR000620">
    <property type="entry name" value="EamA_dom"/>
</dbReference>
<feature type="transmembrane region" description="Helical" evidence="7">
    <location>
        <begin position="247"/>
        <end position="269"/>
    </location>
</feature>
<name>A0A403MP05_SALET</name>
<evidence type="ECO:0000256" key="1">
    <source>
        <dbReference type="ARBA" id="ARBA00004651"/>
    </source>
</evidence>
<keyword evidence="5 7" id="KW-1133">Transmembrane helix</keyword>
<proteinExistence type="inferred from homology"/>
<keyword evidence="4 7" id="KW-0812">Transmembrane</keyword>
<feature type="transmembrane region" description="Helical" evidence="7">
    <location>
        <begin position="212"/>
        <end position="235"/>
    </location>
</feature>
<comment type="similarity">
    <text evidence="2">Belongs to the EamA transporter family.</text>
</comment>